<dbReference type="Gramene" id="OIT31720">
    <property type="protein sequence ID" value="OIT31720"/>
    <property type="gene ID" value="A4A49_39912"/>
</dbReference>
<feature type="compositionally biased region" description="Polar residues" evidence="1">
    <location>
        <begin position="16"/>
        <end position="31"/>
    </location>
</feature>
<evidence type="ECO:0000256" key="1">
    <source>
        <dbReference type="SAM" id="MobiDB-lite"/>
    </source>
</evidence>
<reference evidence="2" key="1">
    <citation type="submission" date="2016-11" db="EMBL/GenBank/DDBJ databases">
        <title>The genome of Nicotiana attenuata.</title>
        <authorList>
            <person name="Xu S."/>
            <person name="Brockmoeller T."/>
            <person name="Gaquerel E."/>
            <person name="Navarro A."/>
            <person name="Kuhl H."/>
            <person name="Gase K."/>
            <person name="Ling Z."/>
            <person name="Zhou W."/>
            <person name="Kreitzer C."/>
            <person name="Stanke M."/>
            <person name="Tang H."/>
            <person name="Lyons E."/>
            <person name="Pandey P."/>
            <person name="Pandey S.P."/>
            <person name="Timmermann B."/>
            <person name="Baldwin I.T."/>
        </authorList>
    </citation>
    <scope>NUCLEOTIDE SEQUENCE [LARGE SCALE GENOMIC DNA]</scope>
    <source>
        <strain evidence="2">UT</strain>
    </source>
</reference>
<dbReference type="Proteomes" id="UP000187609">
    <property type="component" value="Unassembled WGS sequence"/>
</dbReference>
<sequence>MSDPSASDPTGLGNVANPNNPSETFENTTITQRDEHIARLQQEIEDLRGELNRMKDLTNLAITLHSPSPGPKNTVPNPPRFPSLDSPVPEHFPPQDPPPTNNNLPPITPANPQRPLPTNTPYVPPPNPPPMNPQSQPVINTSYAPTNPPSQPPVNTPYNPLQPPVQNTPTVQAYPVTQHVSGADIAIPIMQSVPPVYAEEAHTFTNPISVKFQPEVDQYEEMEKDAKAKADDMLAKEIRRTIVAIEDIEKSKIQEKIPIEEESLPRSSSIMTFSKSTTKATVGDELTVGVKNPSMAVIEADDNKVLKDCTKISATSDVEPEKTLEI</sequence>
<keyword evidence="3" id="KW-1185">Reference proteome</keyword>
<protein>
    <submittedName>
        <fullName evidence="2">Uncharacterized protein</fullName>
    </submittedName>
</protein>
<evidence type="ECO:0000313" key="2">
    <source>
        <dbReference type="EMBL" id="OIT31720.1"/>
    </source>
</evidence>
<feature type="compositionally biased region" description="Pro residues" evidence="1">
    <location>
        <begin position="90"/>
        <end position="115"/>
    </location>
</feature>
<dbReference type="PRINTS" id="PR01217">
    <property type="entry name" value="PRICHEXTENSN"/>
</dbReference>
<dbReference type="STRING" id="49451.A0A314KQW6"/>
<gene>
    <name evidence="2" type="ORF">A4A49_39912</name>
</gene>
<organism evidence="2 3">
    <name type="scientific">Nicotiana attenuata</name>
    <name type="common">Coyote tobacco</name>
    <dbReference type="NCBI Taxonomy" id="49451"/>
    <lineage>
        <taxon>Eukaryota</taxon>
        <taxon>Viridiplantae</taxon>
        <taxon>Streptophyta</taxon>
        <taxon>Embryophyta</taxon>
        <taxon>Tracheophyta</taxon>
        <taxon>Spermatophyta</taxon>
        <taxon>Magnoliopsida</taxon>
        <taxon>eudicotyledons</taxon>
        <taxon>Gunneridae</taxon>
        <taxon>Pentapetalae</taxon>
        <taxon>asterids</taxon>
        <taxon>lamiids</taxon>
        <taxon>Solanales</taxon>
        <taxon>Solanaceae</taxon>
        <taxon>Nicotianoideae</taxon>
        <taxon>Nicotianeae</taxon>
        <taxon>Nicotiana</taxon>
    </lineage>
</organism>
<evidence type="ECO:0000313" key="3">
    <source>
        <dbReference type="Proteomes" id="UP000187609"/>
    </source>
</evidence>
<feature type="compositionally biased region" description="Pro residues" evidence="1">
    <location>
        <begin position="122"/>
        <end position="132"/>
    </location>
</feature>
<accession>A0A314KQW6</accession>
<dbReference type="AlphaFoldDB" id="A0A314KQW6"/>
<name>A0A314KQW6_NICAT</name>
<proteinExistence type="predicted"/>
<feature type="compositionally biased region" description="Pro residues" evidence="1">
    <location>
        <begin position="146"/>
        <end position="163"/>
    </location>
</feature>
<comment type="caution">
    <text evidence="2">The sequence shown here is derived from an EMBL/GenBank/DDBJ whole genome shotgun (WGS) entry which is preliminary data.</text>
</comment>
<feature type="region of interest" description="Disordered" evidence="1">
    <location>
        <begin position="1"/>
        <end position="34"/>
    </location>
</feature>
<dbReference type="SMR" id="A0A314KQW6"/>
<dbReference type="EMBL" id="MJEQ01001210">
    <property type="protein sequence ID" value="OIT31720.1"/>
    <property type="molecule type" value="Genomic_DNA"/>
</dbReference>
<feature type="region of interest" description="Disordered" evidence="1">
    <location>
        <begin position="62"/>
        <end position="163"/>
    </location>
</feature>